<evidence type="ECO:0000256" key="1">
    <source>
        <dbReference type="SAM" id="Coils"/>
    </source>
</evidence>
<dbReference type="EMBL" id="FOUJ01000003">
    <property type="protein sequence ID" value="SFM61118.1"/>
    <property type="molecule type" value="Genomic_DNA"/>
</dbReference>
<name>A0A1I4S9F6_9EURY</name>
<accession>A0A1I4S9F6</accession>
<evidence type="ECO:0000259" key="2">
    <source>
        <dbReference type="Pfam" id="PF03976"/>
    </source>
</evidence>
<sequence>MLENVDLTKKMSKEEYDNVIEELTINIGELQRKAWKMGIPIMIVFEGWHASGMTDIINRFLLTLNPMGCDLYTTGKPCYQEELKPLLWRFWTKIPNAGRIAIFDRSWYRRAIIEHNSKGRADKDMSKCLDGLTYFERQLTDGGYLLIKFFLHISKEEQNKRYTSLKKKGIPLFIVEEEEQEYINDYARYLPLIEGILERTDRASAPWSIVESDDMNFSTIKILAKTIESIENKISDVENERKLASGKHNESCVIPNIDSSILGKVDLDKSLTYKEYKKEKKACQKKIAQLQYELFKNRIPLVIVFEGWDASGKGGSIRRLAQKLNPRLYRVTPIGVPTRSELAHHYLWRFYNEIPEAGHIGIYDRSWYGRVLVERVEDLCNMHEWKRAYREINEFEETLANYGTIVIKFWTHIDREEQLKRFKQREATPHKQWKITSDDWRNRDKWKLYLEAADEMLQKTSTSWAPWTIVEANDKYYARIRILKTVIERIEEELKERGLQ</sequence>
<dbReference type="OrthoDB" id="9408at2157"/>
<dbReference type="SUPFAM" id="SSF52540">
    <property type="entry name" value="P-loop containing nucleoside triphosphate hydrolases"/>
    <property type="match status" value="2"/>
</dbReference>
<protein>
    <submittedName>
        <fullName evidence="3">Polyphosphate:AMP phosphotransferase</fullName>
    </submittedName>
</protein>
<feature type="coiled-coil region" evidence="1">
    <location>
        <begin position="220"/>
        <end position="247"/>
    </location>
</feature>
<evidence type="ECO:0000313" key="4">
    <source>
        <dbReference type="Proteomes" id="UP000198535"/>
    </source>
</evidence>
<dbReference type="InterPro" id="IPR022489">
    <property type="entry name" value="PolyP_AMP_Tfrase"/>
</dbReference>
<dbReference type="NCBIfam" id="TIGR03708">
    <property type="entry name" value="poly_P_AMP_trns"/>
    <property type="match status" value="1"/>
</dbReference>
<dbReference type="AlphaFoldDB" id="A0A1I4S9F6"/>
<organism evidence="3 4">
    <name type="scientific">Methanolobus profundi</name>
    <dbReference type="NCBI Taxonomy" id="487685"/>
    <lineage>
        <taxon>Archaea</taxon>
        <taxon>Methanobacteriati</taxon>
        <taxon>Methanobacteriota</taxon>
        <taxon>Stenosarchaea group</taxon>
        <taxon>Methanomicrobia</taxon>
        <taxon>Methanosarcinales</taxon>
        <taxon>Methanosarcinaceae</taxon>
        <taxon>Methanolobus</taxon>
    </lineage>
</organism>
<dbReference type="GO" id="GO:0006797">
    <property type="term" value="P:polyphosphate metabolic process"/>
    <property type="evidence" value="ECO:0007669"/>
    <property type="project" value="InterPro"/>
</dbReference>
<gene>
    <name evidence="3" type="ORF">SAMN04488696_1851</name>
</gene>
<dbReference type="STRING" id="487685.SAMN04488696_1851"/>
<dbReference type="InterPro" id="IPR022488">
    <property type="entry name" value="PPK2-related"/>
</dbReference>
<dbReference type="PANTHER" id="PTHR34383:SF3">
    <property type="entry name" value="POLYPHOSPHATE:AMP PHOSPHOTRANSFERASE"/>
    <property type="match status" value="1"/>
</dbReference>
<dbReference type="GO" id="GO:0043751">
    <property type="term" value="F:polyphosphate:AMP phosphotransferase activity"/>
    <property type="evidence" value="ECO:0007669"/>
    <property type="project" value="InterPro"/>
</dbReference>
<dbReference type="Proteomes" id="UP000198535">
    <property type="component" value="Unassembled WGS sequence"/>
</dbReference>
<keyword evidence="1" id="KW-0175">Coiled coil</keyword>
<dbReference type="Gene3D" id="3.40.50.300">
    <property type="entry name" value="P-loop containing nucleotide triphosphate hydrolases"/>
    <property type="match status" value="2"/>
</dbReference>
<dbReference type="RefSeq" id="WP_091936220.1">
    <property type="nucleotide sequence ID" value="NZ_FOUJ01000003.1"/>
</dbReference>
<dbReference type="InterPro" id="IPR027417">
    <property type="entry name" value="P-loop_NTPase"/>
</dbReference>
<feature type="domain" description="Polyphosphate kinase-2-related" evidence="2">
    <location>
        <begin position="11"/>
        <end position="233"/>
    </location>
</feature>
<dbReference type="Pfam" id="PF03976">
    <property type="entry name" value="PPK2"/>
    <property type="match status" value="2"/>
</dbReference>
<reference evidence="4" key="1">
    <citation type="submission" date="2016-10" db="EMBL/GenBank/DDBJ databases">
        <authorList>
            <person name="Varghese N."/>
            <person name="Submissions S."/>
        </authorList>
    </citation>
    <scope>NUCLEOTIDE SEQUENCE [LARGE SCALE GENOMIC DNA]</scope>
    <source>
        <strain evidence="4">Mob M</strain>
    </source>
</reference>
<evidence type="ECO:0000313" key="3">
    <source>
        <dbReference type="EMBL" id="SFM61118.1"/>
    </source>
</evidence>
<dbReference type="PANTHER" id="PTHR34383">
    <property type="entry name" value="POLYPHOSPHATE:AMP PHOSPHOTRANSFERASE-RELATED"/>
    <property type="match status" value="1"/>
</dbReference>
<proteinExistence type="predicted"/>
<feature type="domain" description="Polyphosphate kinase-2-related" evidence="2">
    <location>
        <begin position="273"/>
        <end position="496"/>
    </location>
</feature>
<keyword evidence="3" id="KW-0808">Transferase</keyword>
<keyword evidence="4" id="KW-1185">Reference proteome</keyword>